<sequence>MLHTRNTRVKIATSVYLSSLSLLGDSTPIDAEANPGFVSRIYITRSLQNRLYRGIFDAWCLRYVYVYNVYAGTLAKTRSSWSNFLVHTGWMRSGVMKSPAGWKGGSLEKGGVSPVLSRDGVVLITALVSDVRSVEKR</sequence>
<reference evidence="1" key="1">
    <citation type="submission" date="2019-10" db="EMBL/GenBank/DDBJ databases">
        <authorList>
            <consortium name="DOE Joint Genome Institute"/>
            <person name="Kuo A."/>
            <person name="Miyauchi S."/>
            <person name="Kiss E."/>
            <person name="Drula E."/>
            <person name="Kohler A."/>
            <person name="Sanchez-Garcia M."/>
            <person name="Andreopoulos B."/>
            <person name="Barry K.W."/>
            <person name="Bonito G."/>
            <person name="Buee M."/>
            <person name="Carver A."/>
            <person name="Chen C."/>
            <person name="Cichocki N."/>
            <person name="Clum A."/>
            <person name="Culley D."/>
            <person name="Crous P.W."/>
            <person name="Fauchery L."/>
            <person name="Girlanda M."/>
            <person name="Hayes R."/>
            <person name="Keri Z."/>
            <person name="Labutti K."/>
            <person name="Lipzen A."/>
            <person name="Lombard V."/>
            <person name="Magnuson J."/>
            <person name="Maillard F."/>
            <person name="Morin E."/>
            <person name="Murat C."/>
            <person name="Nolan M."/>
            <person name="Ohm R."/>
            <person name="Pangilinan J."/>
            <person name="Pereira M."/>
            <person name="Perotto S."/>
            <person name="Peter M."/>
            <person name="Riley R."/>
            <person name="Sitrit Y."/>
            <person name="Stielow B."/>
            <person name="Szollosi G."/>
            <person name="Zifcakova L."/>
            <person name="Stursova M."/>
            <person name="Spatafora J.W."/>
            <person name="Tedersoo L."/>
            <person name="Vaario L.-M."/>
            <person name="Yamada A."/>
            <person name="Yan M."/>
            <person name="Wang P."/>
            <person name="Xu J."/>
            <person name="Bruns T."/>
            <person name="Baldrian P."/>
            <person name="Vilgalys R."/>
            <person name="Henrissat B."/>
            <person name="Grigoriev I.V."/>
            <person name="Hibbett D."/>
            <person name="Nagy L.G."/>
            <person name="Martin F.M."/>
        </authorList>
    </citation>
    <scope>NUCLEOTIDE SEQUENCE</scope>
    <source>
        <strain evidence="1">P2</strain>
    </source>
</reference>
<dbReference type="Proteomes" id="UP000886501">
    <property type="component" value="Unassembled WGS sequence"/>
</dbReference>
<organism evidence="1 2">
    <name type="scientific">Thelephora ganbajun</name>
    <name type="common">Ganba fungus</name>
    <dbReference type="NCBI Taxonomy" id="370292"/>
    <lineage>
        <taxon>Eukaryota</taxon>
        <taxon>Fungi</taxon>
        <taxon>Dikarya</taxon>
        <taxon>Basidiomycota</taxon>
        <taxon>Agaricomycotina</taxon>
        <taxon>Agaricomycetes</taxon>
        <taxon>Thelephorales</taxon>
        <taxon>Thelephoraceae</taxon>
        <taxon>Thelephora</taxon>
    </lineage>
</organism>
<reference evidence="1" key="2">
    <citation type="journal article" date="2020" name="Nat. Commun.">
        <title>Large-scale genome sequencing of mycorrhizal fungi provides insights into the early evolution of symbiotic traits.</title>
        <authorList>
            <person name="Miyauchi S."/>
            <person name="Kiss E."/>
            <person name="Kuo A."/>
            <person name="Drula E."/>
            <person name="Kohler A."/>
            <person name="Sanchez-Garcia M."/>
            <person name="Morin E."/>
            <person name="Andreopoulos B."/>
            <person name="Barry K.W."/>
            <person name="Bonito G."/>
            <person name="Buee M."/>
            <person name="Carver A."/>
            <person name="Chen C."/>
            <person name="Cichocki N."/>
            <person name="Clum A."/>
            <person name="Culley D."/>
            <person name="Crous P.W."/>
            <person name="Fauchery L."/>
            <person name="Girlanda M."/>
            <person name="Hayes R.D."/>
            <person name="Keri Z."/>
            <person name="LaButti K."/>
            <person name="Lipzen A."/>
            <person name="Lombard V."/>
            <person name="Magnuson J."/>
            <person name="Maillard F."/>
            <person name="Murat C."/>
            <person name="Nolan M."/>
            <person name="Ohm R.A."/>
            <person name="Pangilinan J."/>
            <person name="Pereira M.F."/>
            <person name="Perotto S."/>
            <person name="Peter M."/>
            <person name="Pfister S."/>
            <person name="Riley R."/>
            <person name="Sitrit Y."/>
            <person name="Stielow J.B."/>
            <person name="Szollosi G."/>
            <person name="Zifcakova L."/>
            <person name="Stursova M."/>
            <person name="Spatafora J.W."/>
            <person name="Tedersoo L."/>
            <person name="Vaario L.M."/>
            <person name="Yamada A."/>
            <person name="Yan M."/>
            <person name="Wang P."/>
            <person name="Xu J."/>
            <person name="Bruns T."/>
            <person name="Baldrian P."/>
            <person name="Vilgalys R."/>
            <person name="Dunand C."/>
            <person name="Henrissat B."/>
            <person name="Grigoriev I.V."/>
            <person name="Hibbett D."/>
            <person name="Nagy L.G."/>
            <person name="Martin F.M."/>
        </authorList>
    </citation>
    <scope>NUCLEOTIDE SEQUENCE</scope>
    <source>
        <strain evidence="1">P2</strain>
    </source>
</reference>
<keyword evidence="2" id="KW-1185">Reference proteome</keyword>
<dbReference type="EMBL" id="MU118053">
    <property type="protein sequence ID" value="KAF9646628.1"/>
    <property type="molecule type" value="Genomic_DNA"/>
</dbReference>
<protein>
    <submittedName>
        <fullName evidence="1">Uncharacterized protein</fullName>
    </submittedName>
</protein>
<evidence type="ECO:0000313" key="1">
    <source>
        <dbReference type="EMBL" id="KAF9646628.1"/>
    </source>
</evidence>
<comment type="caution">
    <text evidence="1">The sequence shown here is derived from an EMBL/GenBank/DDBJ whole genome shotgun (WGS) entry which is preliminary data.</text>
</comment>
<accession>A0ACB6ZBF5</accession>
<gene>
    <name evidence="1" type="ORF">BDM02DRAFT_2987176</name>
</gene>
<evidence type="ECO:0000313" key="2">
    <source>
        <dbReference type="Proteomes" id="UP000886501"/>
    </source>
</evidence>
<name>A0ACB6ZBF5_THEGA</name>
<proteinExistence type="predicted"/>